<sequence length="230" mass="24189">MSYARRNQMSSNRTAAIIIVALIHIALGYALVTGLAYNVIKKAAEDLKTFDVEEEPPPPPEEPPPPPDQNTPPPPQIVAPPSIIKIDSPAPALVTTPNISPVVITPRAEAPTTKSCPGGMTVAIAQACPPVISQAAKAKGNLPSLFSTDDYPQSAIRNEEQGTTAVRLSIGPDGRVADCTVTSSSGSSSLDSATCNIIKRRARYSPAKDSSGNPTTGSDTTRIRWVLPEE</sequence>
<keyword evidence="5" id="KW-0997">Cell inner membrane</keyword>
<comment type="similarity">
    <text evidence="2">Belongs to the TonB family.</text>
</comment>
<comment type="caution">
    <text evidence="12">The sequence shown here is derived from an EMBL/GenBank/DDBJ whole genome shotgun (WGS) entry which is preliminary data.</text>
</comment>
<evidence type="ECO:0000256" key="7">
    <source>
        <dbReference type="ARBA" id="ARBA00022927"/>
    </source>
</evidence>
<dbReference type="InterPro" id="IPR006260">
    <property type="entry name" value="TonB/TolA_C"/>
</dbReference>
<dbReference type="Gene3D" id="3.30.1150.10">
    <property type="match status" value="1"/>
</dbReference>
<feature type="compositionally biased region" description="Polar residues" evidence="10">
    <location>
        <begin position="208"/>
        <end position="220"/>
    </location>
</feature>
<dbReference type="PANTHER" id="PTHR33446">
    <property type="entry name" value="PROTEIN TONB-RELATED"/>
    <property type="match status" value="1"/>
</dbReference>
<name>A0ABT0S7X2_9SPHN</name>
<evidence type="ECO:0000256" key="1">
    <source>
        <dbReference type="ARBA" id="ARBA00004383"/>
    </source>
</evidence>
<gene>
    <name evidence="12" type="ORF">LZ518_05140</name>
</gene>
<dbReference type="RefSeq" id="WP_249914941.1">
    <property type="nucleotide sequence ID" value="NZ_JAMGBB010000001.1"/>
</dbReference>
<evidence type="ECO:0000256" key="3">
    <source>
        <dbReference type="ARBA" id="ARBA00022448"/>
    </source>
</evidence>
<feature type="region of interest" description="Disordered" evidence="10">
    <location>
        <begin position="201"/>
        <end position="230"/>
    </location>
</feature>
<evidence type="ECO:0000313" key="12">
    <source>
        <dbReference type="EMBL" id="MCL6740515.1"/>
    </source>
</evidence>
<evidence type="ECO:0000313" key="13">
    <source>
        <dbReference type="Proteomes" id="UP001165383"/>
    </source>
</evidence>
<feature type="region of interest" description="Disordered" evidence="10">
    <location>
        <begin position="51"/>
        <end position="81"/>
    </location>
</feature>
<keyword evidence="3" id="KW-0813">Transport</keyword>
<keyword evidence="7" id="KW-0653">Protein transport</keyword>
<evidence type="ECO:0000256" key="5">
    <source>
        <dbReference type="ARBA" id="ARBA00022519"/>
    </source>
</evidence>
<dbReference type="PROSITE" id="PS52015">
    <property type="entry name" value="TONB_CTD"/>
    <property type="match status" value="1"/>
</dbReference>
<dbReference type="SUPFAM" id="SSF74653">
    <property type="entry name" value="TolA/TonB C-terminal domain"/>
    <property type="match status" value="1"/>
</dbReference>
<organism evidence="12 13">
    <name type="scientific">Sphingomonas brevis</name>
    <dbReference type="NCBI Taxonomy" id="2908206"/>
    <lineage>
        <taxon>Bacteria</taxon>
        <taxon>Pseudomonadati</taxon>
        <taxon>Pseudomonadota</taxon>
        <taxon>Alphaproteobacteria</taxon>
        <taxon>Sphingomonadales</taxon>
        <taxon>Sphingomonadaceae</taxon>
        <taxon>Sphingomonas</taxon>
    </lineage>
</organism>
<dbReference type="InterPro" id="IPR037682">
    <property type="entry name" value="TonB_C"/>
</dbReference>
<keyword evidence="13" id="KW-1185">Reference proteome</keyword>
<evidence type="ECO:0000256" key="10">
    <source>
        <dbReference type="SAM" id="MobiDB-lite"/>
    </source>
</evidence>
<evidence type="ECO:0000256" key="6">
    <source>
        <dbReference type="ARBA" id="ARBA00022692"/>
    </source>
</evidence>
<keyword evidence="9" id="KW-0472">Membrane</keyword>
<feature type="domain" description="TonB C-terminal" evidence="11">
    <location>
        <begin position="136"/>
        <end position="230"/>
    </location>
</feature>
<evidence type="ECO:0000256" key="9">
    <source>
        <dbReference type="ARBA" id="ARBA00023136"/>
    </source>
</evidence>
<evidence type="ECO:0000256" key="4">
    <source>
        <dbReference type="ARBA" id="ARBA00022475"/>
    </source>
</evidence>
<protein>
    <submittedName>
        <fullName evidence="12">Energy transducer TonB</fullName>
    </submittedName>
</protein>
<reference evidence="12" key="1">
    <citation type="submission" date="2022-05" db="EMBL/GenBank/DDBJ databases">
        <authorList>
            <person name="Jo J.-H."/>
            <person name="Im W.-T."/>
        </authorList>
    </citation>
    <scope>NUCLEOTIDE SEQUENCE</scope>
    <source>
        <strain evidence="12">RB56-2</strain>
    </source>
</reference>
<evidence type="ECO:0000256" key="2">
    <source>
        <dbReference type="ARBA" id="ARBA00006555"/>
    </source>
</evidence>
<evidence type="ECO:0000259" key="11">
    <source>
        <dbReference type="PROSITE" id="PS52015"/>
    </source>
</evidence>
<dbReference type="InterPro" id="IPR051045">
    <property type="entry name" value="TonB-dependent_transducer"/>
</dbReference>
<dbReference type="Proteomes" id="UP001165383">
    <property type="component" value="Unassembled WGS sequence"/>
</dbReference>
<accession>A0ABT0S7X2</accession>
<evidence type="ECO:0000256" key="8">
    <source>
        <dbReference type="ARBA" id="ARBA00022989"/>
    </source>
</evidence>
<dbReference type="Pfam" id="PF03544">
    <property type="entry name" value="TonB_C"/>
    <property type="match status" value="1"/>
</dbReference>
<feature type="compositionally biased region" description="Pro residues" evidence="10">
    <location>
        <begin position="57"/>
        <end position="78"/>
    </location>
</feature>
<keyword evidence="8" id="KW-1133">Transmembrane helix</keyword>
<comment type="subcellular location">
    <subcellularLocation>
        <location evidence="1">Cell inner membrane</location>
        <topology evidence="1">Single-pass membrane protein</topology>
        <orientation evidence="1">Periplasmic side</orientation>
    </subcellularLocation>
</comment>
<dbReference type="EMBL" id="JAMGBB010000001">
    <property type="protein sequence ID" value="MCL6740515.1"/>
    <property type="molecule type" value="Genomic_DNA"/>
</dbReference>
<keyword evidence="4" id="KW-1003">Cell membrane</keyword>
<proteinExistence type="inferred from homology"/>
<keyword evidence="6" id="KW-0812">Transmembrane</keyword>
<dbReference type="PANTHER" id="PTHR33446:SF2">
    <property type="entry name" value="PROTEIN TONB"/>
    <property type="match status" value="1"/>
</dbReference>
<dbReference type="NCBIfam" id="TIGR01352">
    <property type="entry name" value="tonB_Cterm"/>
    <property type="match status" value="1"/>
</dbReference>